<dbReference type="InterPro" id="IPR025592">
    <property type="entry name" value="DUF4347"/>
</dbReference>
<dbReference type="Pfam" id="PF01391">
    <property type="entry name" value="Collagen"/>
    <property type="match status" value="1"/>
</dbReference>
<feature type="non-terminal residue" evidence="3">
    <location>
        <position position="342"/>
    </location>
</feature>
<feature type="region of interest" description="Disordered" evidence="1">
    <location>
        <begin position="290"/>
        <end position="342"/>
    </location>
</feature>
<name>A0ABU8L4Q8_9HYPH</name>
<comment type="caution">
    <text evidence="3">The sequence shown here is derived from an EMBL/GenBank/DDBJ whole genome shotgun (WGS) entry which is preliminary data.</text>
</comment>
<evidence type="ECO:0000313" key="4">
    <source>
        <dbReference type="Proteomes" id="UP001387293"/>
    </source>
</evidence>
<sequence length="342" mass="33475">MARASEILFVDPSVSDLQTVLGNLRPEVQAIVLDGRRPAAQQIAAALAGHAGLDAVHVIAHGAPGQVSFTAGEWSTATLKEEAEDLAAIGRALAADGELRLWSCETASGNGGETFVAALEEAVAANVCASRSLVGGAALGGAWELSARVNAPGPLPPLTSAGALIYTGVLSVDLTLTGNLTTQNGSASINTYYLVDITANPDLLVGSFPLPQSGNGVVSEFAVTITIPDPTHTYKIYDSGFNLYGTLTPGAGNTYNFADGPILGPANGNGGNQFDIGIFSTSTVGATGPAGATGSTGATGATGSTGATGATGDTGATGSTGSTGATGSTGSTGATGATGDTG</sequence>
<feature type="domain" description="DUF4347" evidence="2">
    <location>
        <begin position="7"/>
        <end position="151"/>
    </location>
</feature>
<organism evidence="3 4">
    <name type="scientific">Mesorhizobium salmacidum</name>
    <dbReference type="NCBI Taxonomy" id="3015171"/>
    <lineage>
        <taxon>Bacteria</taxon>
        <taxon>Pseudomonadati</taxon>
        <taxon>Pseudomonadota</taxon>
        <taxon>Alphaproteobacteria</taxon>
        <taxon>Hyphomicrobiales</taxon>
        <taxon>Phyllobacteriaceae</taxon>
        <taxon>Mesorhizobium</taxon>
    </lineage>
</organism>
<dbReference type="RefSeq" id="WP_337109017.1">
    <property type="nucleotide sequence ID" value="NZ_JAPYKS010000033.1"/>
</dbReference>
<evidence type="ECO:0000259" key="2">
    <source>
        <dbReference type="Pfam" id="PF14252"/>
    </source>
</evidence>
<dbReference type="Pfam" id="PF14252">
    <property type="entry name" value="DUF4347"/>
    <property type="match status" value="1"/>
</dbReference>
<dbReference type="Proteomes" id="UP001387293">
    <property type="component" value="Unassembled WGS sequence"/>
</dbReference>
<reference evidence="3 4" key="1">
    <citation type="submission" date="2022-12" db="EMBL/GenBank/DDBJ databases">
        <authorList>
            <person name="Muema E."/>
        </authorList>
    </citation>
    <scope>NUCLEOTIDE SEQUENCE [LARGE SCALE GENOMIC DNA]</scope>
    <source>
        <strain evidence="4">1326</strain>
    </source>
</reference>
<proteinExistence type="predicted"/>
<evidence type="ECO:0000313" key="3">
    <source>
        <dbReference type="EMBL" id="MEI9412637.1"/>
    </source>
</evidence>
<dbReference type="InterPro" id="IPR008160">
    <property type="entry name" value="Collagen"/>
</dbReference>
<dbReference type="EMBL" id="JAPYKS010000033">
    <property type="protein sequence ID" value="MEI9412637.1"/>
    <property type="molecule type" value="Genomic_DNA"/>
</dbReference>
<gene>
    <name evidence="3" type="ORF">O7A60_28380</name>
</gene>
<protein>
    <submittedName>
        <fullName evidence="3">DUF4347 domain-containing protein</fullName>
    </submittedName>
</protein>
<keyword evidence="4" id="KW-1185">Reference proteome</keyword>
<accession>A0ABU8L4Q8</accession>
<evidence type="ECO:0000256" key="1">
    <source>
        <dbReference type="SAM" id="MobiDB-lite"/>
    </source>
</evidence>